<evidence type="ECO:0000313" key="2">
    <source>
        <dbReference type="EMBL" id="MBC5646280.1"/>
    </source>
</evidence>
<keyword evidence="3" id="KW-1185">Reference proteome</keyword>
<evidence type="ECO:0000256" key="1">
    <source>
        <dbReference type="SAM" id="SignalP"/>
    </source>
</evidence>
<gene>
    <name evidence="2" type="ORF">H8S77_25760</name>
</gene>
<sequence length="204" mass="23071">MKATYLILCIFLFVQGLFAQQPSKSYNSITDLLNGTYDTTLSVLVEKRTKNQIFMSGGGDYKIYNGDKETDKLIKTKIYAIEVNDSLYVNCRKLKFKKRVIGGWFAPAIVCRGKVYFSAISVGPNAAAAFGVIGGAVQAANEASSRVYYEMDPAEKELDKVGSEKMMEILNDYPELREQYEKEELKEHIEIVSKYLQKINQLNQ</sequence>
<feature type="signal peptide" evidence="1">
    <location>
        <begin position="1"/>
        <end position="19"/>
    </location>
</feature>
<feature type="chain" id="PRO_5045478840" description="DUF4468 domain-containing protein" evidence="1">
    <location>
        <begin position="20"/>
        <end position="204"/>
    </location>
</feature>
<evidence type="ECO:0000313" key="3">
    <source>
        <dbReference type="Proteomes" id="UP000644010"/>
    </source>
</evidence>
<dbReference type="InterPro" id="IPR046693">
    <property type="entry name" value="DUF6563"/>
</dbReference>
<name>A0ABR7E943_9BACT</name>
<dbReference type="Pfam" id="PF20201">
    <property type="entry name" value="DUF6563"/>
    <property type="match status" value="1"/>
</dbReference>
<dbReference type="RefSeq" id="WP_186961775.1">
    <property type="nucleotide sequence ID" value="NZ_JACOOI010000050.1"/>
</dbReference>
<dbReference type="Proteomes" id="UP000644010">
    <property type="component" value="Unassembled WGS sequence"/>
</dbReference>
<organism evidence="2 3">
    <name type="scientific">Parabacteroides segnis</name>
    <dbReference type="NCBI Taxonomy" id="2763058"/>
    <lineage>
        <taxon>Bacteria</taxon>
        <taxon>Pseudomonadati</taxon>
        <taxon>Bacteroidota</taxon>
        <taxon>Bacteroidia</taxon>
        <taxon>Bacteroidales</taxon>
        <taxon>Tannerellaceae</taxon>
        <taxon>Parabacteroides</taxon>
    </lineage>
</organism>
<accession>A0ABR7E943</accession>
<dbReference type="EMBL" id="JACOOI010000050">
    <property type="protein sequence ID" value="MBC5646280.1"/>
    <property type="molecule type" value="Genomic_DNA"/>
</dbReference>
<keyword evidence="1" id="KW-0732">Signal</keyword>
<reference evidence="2 3" key="1">
    <citation type="submission" date="2020-08" db="EMBL/GenBank/DDBJ databases">
        <title>Genome public.</title>
        <authorList>
            <person name="Liu C."/>
            <person name="Sun Q."/>
        </authorList>
    </citation>
    <scope>NUCLEOTIDE SEQUENCE [LARGE SCALE GENOMIC DNA]</scope>
    <source>
        <strain evidence="2 3">BX2</strain>
    </source>
</reference>
<comment type="caution">
    <text evidence="2">The sequence shown here is derived from an EMBL/GenBank/DDBJ whole genome shotgun (WGS) entry which is preliminary data.</text>
</comment>
<evidence type="ECO:0008006" key="4">
    <source>
        <dbReference type="Google" id="ProtNLM"/>
    </source>
</evidence>
<protein>
    <recommendedName>
        <fullName evidence="4">DUF4468 domain-containing protein</fullName>
    </recommendedName>
</protein>
<proteinExistence type="predicted"/>